<evidence type="ECO:0000313" key="1">
    <source>
        <dbReference type="EMBL" id="TWI89576.1"/>
    </source>
</evidence>
<dbReference type="Proteomes" id="UP000320593">
    <property type="component" value="Unassembled WGS sequence"/>
</dbReference>
<dbReference type="SUPFAM" id="SSF48208">
    <property type="entry name" value="Six-hairpin glycosidases"/>
    <property type="match status" value="1"/>
</dbReference>
<gene>
    <name evidence="1" type="ORF">JM93_01780</name>
</gene>
<accession>A0A562T997</accession>
<keyword evidence="2" id="KW-1185">Reference proteome</keyword>
<dbReference type="RefSeq" id="WP_145342320.1">
    <property type="nucleotide sequence ID" value="NZ_SMLY01000052.1"/>
</dbReference>
<evidence type="ECO:0000313" key="2">
    <source>
        <dbReference type="Proteomes" id="UP000320593"/>
    </source>
</evidence>
<protein>
    <submittedName>
        <fullName evidence="1">Uncharacterized protein</fullName>
    </submittedName>
</protein>
<proteinExistence type="predicted"/>
<sequence length="655" mass="72954">MQFENGSLPFAEFIIQNLLCENAALPAGTRAVSETEHDIEGDMWFWADDNAKVLDLLGRPEVWSAYPVEVSELLSFIATMTEGPLICRRVADFRLDEKASDAEGTRVFWHGLMNVQVQEAAGRVALGVRFHDGRSAVYASFGDNQVSFKYRGMAHRVSMKKDPFEAAVSLEQGVLTVAFTQALSAGRIASAIGSAELGTITYTYRLRASSMFVETSARLDLADGVGIKDVTVSFGHDELKHHKERVSYQAVHTACFGKEGTRLGIARSESRSVSGGDYWAMVQTNQMSGFALAVHSLTHGPEGCGYRLSYQSDKKADLKSLVSEHILPGTQTGTVETGEYKLLTSGGLYQDTALYRDLMKHRIGLRTHETGPTDYSVSYDYGAEVKAYSRCYRTLKSNPDLAIAGKTAEDLKGMVDYFHRAYDTYFIQPFKQGNPTIFSRSIALMGLAYVDMALATGEEKYFEALREVCVILEDFRINTKGIDGSDQAAFVMGADRTPYADCHATSMLVLCYGTTLLNETRWLDSIRLGLAVYRVDTILLDSFGFEGRKQDVVGIDFPEDNGKRRTLDTFWSFNGALTLRLLKGVRQSRNPKLHHIWMQQADRLVLFEQMIQQRLQGATRFRGHGKEVLSSILSTETNSETQPWSALALSTREEF</sequence>
<dbReference type="GO" id="GO:0005975">
    <property type="term" value="P:carbohydrate metabolic process"/>
    <property type="evidence" value="ECO:0007669"/>
    <property type="project" value="InterPro"/>
</dbReference>
<name>A0A562T997_9HYPH</name>
<dbReference type="EMBL" id="VLLF01000003">
    <property type="protein sequence ID" value="TWI89576.1"/>
    <property type="molecule type" value="Genomic_DNA"/>
</dbReference>
<dbReference type="InterPro" id="IPR008928">
    <property type="entry name" value="6-hairpin_glycosidase_sf"/>
</dbReference>
<reference evidence="1 2" key="1">
    <citation type="submission" date="2019-07" db="EMBL/GenBank/DDBJ databases">
        <title>Genomic Encyclopedia of Archaeal and Bacterial Type Strains, Phase II (KMG-II): from individual species to whole genera.</title>
        <authorList>
            <person name="Goeker M."/>
        </authorList>
    </citation>
    <scope>NUCLEOTIDE SEQUENCE [LARGE SCALE GENOMIC DNA]</scope>
    <source>
        <strain evidence="1 2">ATCC BAA-252</strain>
    </source>
</reference>
<dbReference type="AlphaFoldDB" id="A0A562T997"/>
<comment type="caution">
    <text evidence="1">The sequence shown here is derived from an EMBL/GenBank/DDBJ whole genome shotgun (WGS) entry which is preliminary data.</text>
</comment>
<organism evidence="1 2">
    <name type="scientific">Roseibium hamelinense</name>
    <dbReference type="NCBI Taxonomy" id="150831"/>
    <lineage>
        <taxon>Bacteria</taxon>
        <taxon>Pseudomonadati</taxon>
        <taxon>Pseudomonadota</taxon>
        <taxon>Alphaproteobacteria</taxon>
        <taxon>Hyphomicrobiales</taxon>
        <taxon>Stappiaceae</taxon>
        <taxon>Roseibium</taxon>
    </lineage>
</organism>
<dbReference type="OrthoDB" id="7242524at2"/>